<protein>
    <submittedName>
        <fullName evidence="3">Putative Glycosyltransferase, group 2 family protein</fullName>
        <ecNumber evidence="3">2.4.-.-</ecNumber>
    </submittedName>
</protein>
<accession>A0A3P3XQC7</accession>
<keyword evidence="1" id="KW-1133">Transmembrane helix</keyword>
<gene>
    <name evidence="3" type="ORF">SPIRO4BDMA_50003</name>
</gene>
<organism evidence="3">
    <name type="scientific">uncultured spirochete</name>
    <dbReference type="NCBI Taxonomy" id="156406"/>
    <lineage>
        <taxon>Bacteria</taxon>
        <taxon>Pseudomonadati</taxon>
        <taxon>Spirochaetota</taxon>
        <taxon>Spirochaetia</taxon>
        <taxon>Spirochaetales</taxon>
        <taxon>environmental samples</taxon>
    </lineage>
</organism>
<dbReference type="InterPro" id="IPR029044">
    <property type="entry name" value="Nucleotide-diphossugar_trans"/>
</dbReference>
<name>A0A3P3XQC7_9SPIR</name>
<keyword evidence="3" id="KW-0808">Transferase</keyword>
<sequence>MSTTILTVYGVITFAACVFFFFITVSNILWLVHTLGTEPKQAGPPVAVLIPARNEALRIRPCLDSLLQQDYNSYQIYVIDDNSTDETWEILRDYMLRFPRKIKAFKAEPLPEGWYGKPHALQELSSHVQEDYILCTDADTTHTPDSIGKAMAVAEKYNADLVTGYVHHLMPTFAEASVVPSMYILTMFGMPLYLIPFIKSPLISHAIGQFMLFRRSFFERIGGYEKVKHQATEDVKLARVVKQHGGRIAFVDLRDTVECRMYSTYHKAVQGIAKNAFDYLGKNFFFLFLGTVAVPLVFFVPVIVLFVNIPWLGPALPFLKASAIITFYTWALETIDRRLPWYVPFIYPLIFVNTLSALWRGFRLVNKEGGVEWKGRKVK</sequence>
<proteinExistence type="predicted"/>
<feature type="transmembrane region" description="Helical" evidence="1">
    <location>
        <begin position="339"/>
        <end position="359"/>
    </location>
</feature>
<dbReference type="Pfam" id="PF00535">
    <property type="entry name" value="Glycos_transf_2"/>
    <property type="match status" value="1"/>
</dbReference>
<keyword evidence="1" id="KW-0472">Membrane</keyword>
<feature type="transmembrane region" description="Helical" evidence="1">
    <location>
        <begin position="6"/>
        <end position="32"/>
    </location>
</feature>
<reference evidence="3" key="1">
    <citation type="submission" date="2017-02" db="EMBL/GenBank/DDBJ databases">
        <authorList>
            <person name="Regsiter A."/>
            <person name="William W."/>
        </authorList>
    </citation>
    <scope>NUCLEOTIDE SEQUENCE</scope>
    <source>
        <strain evidence="3">BdmA 4</strain>
    </source>
</reference>
<evidence type="ECO:0000256" key="1">
    <source>
        <dbReference type="SAM" id="Phobius"/>
    </source>
</evidence>
<dbReference type="SUPFAM" id="SSF53448">
    <property type="entry name" value="Nucleotide-diphospho-sugar transferases"/>
    <property type="match status" value="1"/>
</dbReference>
<feature type="domain" description="Glycosyltransferase 2-like" evidence="2">
    <location>
        <begin position="48"/>
        <end position="221"/>
    </location>
</feature>
<feature type="transmembrane region" description="Helical" evidence="1">
    <location>
        <begin position="315"/>
        <end position="332"/>
    </location>
</feature>
<dbReference type="Gene3D" id="3.90.550.10">
    <property type="entry name" value="Spore Coat Polysaccharide Biosynthesis Protein SpsA, Chain A"/>
    <property type="match status" value="1"/>
</dbReference>
<dbReference type="InterPro" id="IPR001173">
    <property type="entry name" value="Glyco_trans_2-like"/>
</dbReference>
<dbReference type="PANTHER" id="PTHR43646">
    <property type="entry name" value="GLYCOSYLTRANSFERASE"/>
    <property type="match status" value="1"/>
</dbReference>
<keyword evidence="1" id="KW-0812">Transmembrane</keyword>
<dbReference type="CDD" id="cd06423">
    <property type="entry name" value="CESA_like"/>
    <property type="match status" value="1"/>
</dbReference>
<feature type="transmembrane region" description="Helical" evidence="1">
    <location>
        <begin position="284"/>
        <end position="309"/>
    </location>
</feature>
<evidence type="ECO:0000313" key="3">
    <source>
        <dbReference type="EMBL" id="SLM18488.1"/>
    </source>
</evidence>
<evidence type="ECO:0000259" key="2">
    <source>
        <dbReference type="Pfam" id="PF00535"/>
    </source>
</evidence>
<dbReference type="PANTHER" id="PTHR43646:SF3">
    <property type="entry name" value="SLR1566 PROTEIN"/>
    <property type="match status" value="1"/>
</dbReference>
<dbReference type="EC" id="2.4.-.-" evidence="3"/>
<dbReference type="GO" id="GO:0016757">
    <property type="term" value="F:glycosyltransferase activity"/>
    <property type="evidence" value="ECO:0007669"/>
    <property type="project" value="UniProtKB-KW"/>
</dbReference>
<dbReference type="EMBL" id="FWDO01000005">
    <property type="protein sequence ID" value="SLM18488.1"/>
    <property type="molecule type" value="Genomic_DNA"/>
</dbReference>
<keyword evidence="3" id="KW-0328">Glycosyltransferase</keyword>
<dbReference type="AlphaFoldDB" id="A0A3P3XQC7"/>